<evidence type="ECO:0000313" key="2">
    <source>
        <dbReference type="EMBL" id="OYD14103.1"/>
    </source>
</evidence>
<accession>A0A235BNM7</accession>
<evidence type="ECO:0000256" key="1">
    <source>
        <dbReference type="SAM" id="SignalP"/>
    </source>
</evidence>
<proteinExistence type="predicted"/>
<feature type="signal peptide" evidence="1">
    <location>
        <begin position="1"/>
        <end position="21"/>
    </location>
</feature>
<dbReference type="AlphaFoldDB" id="A0A235BNM7"/>
<organism evidence="2 3">
    <name type="scientific">candidate division WOR-3 bacterium JGI_Cruoil_03_51_56</name>
    <dbReference type="NCBI Taxonomy" id="1973747"/>
    <lineage>
        <taxon>Bacteria</taxon>
        <taxon>Bacteria division WOR-3</taxon>
    </lineage>
</organism>
<evidence type="ECO:0008006" key="4">
    <source>
        <dbReference type="Google" id="ProtNLM"/>
    </source>
</evidence>
<feature type="chain" id="PRO_5012895665" description="PorV/PorQ family protein" evidence="1">
    <location>
        <begin position="22"/>
        <end position="103"/>
    </location>
</feature>
<comment type="caution">
    <text evidence="2">The sequence shown here is derived from an EMBL/GenBank/DDBJ whole genome shotgun (WGS) entry which is preliminary data.</text>
</comment>
<keyword evidence="1" id="KW-0732">Signal</keyword>
<reference evidence="2 3" key="1">
    <citation type="submission" date="2017-07" db="EMBL/GenBank/DDBJ databases">
        <title>Recovery of genomes from metagenomes via a dereplication, aggregation, and scoring strategy.</title>
        <authorList>
            <person name="Sieber C.M."/>
            <person name="Probst A.J."/>
            <person name="Sharrar A."/>
            <person name="Thomas B.C."/>
            <person name="Hess M."/>
            <person name="Tringe S.G."/>
            <person name="Banfield J.F."/>
        </authorList>
    </citation>
    <scope>NUCLEOTIDE SEQUENCE [LARGE SCALE GENOMIC DNA]</scope>
    <source>
        <strain evidence="2">JGI_Cruoil_03_51_56</strain>
    </source>
</reference>
<gene>
    <name evidence="2" type="ORF">CH330_09350</name>
</gene>
<sequence length="103" mass="10780">MKRLIIVMAVLLTMTVQSGRADGPGAVFLIIFPDARSVALGGCGVAIGDLGENSYYNPAALGFGPRIGATWSHVPWLPGLFPGMNYEFAGAAYQVRPNLGVGL</sequence>
<name>A0A235BNM7_UNCW3</name>
<dbReference type="EMBL" id="NOZP01000181">
    <property type="protein sequence ID" value="OYD14103.1"/>
    <property type="molecule type" value="Genomic_DNA"/>
</dbReference>
<feature type="non-terminal residue" evidence="2">
    <location>
        <position position="103"/>
    </location>
</feature>
<evidence type="ECO:0000313" key="3">
    <source>
        <dbReference type="Proteomes" id="UP000215559"/>
    </source>
</evidence>
<dbReference type="Proteomes" id="UP000215559">
    <property type="component" value="Unassembled WGS sequence"/>
</dbReference>
<protein>
    <recommendedName>
        <fullName evidence="4">PorV/PorQ family protein</fullName>
    </recommendedName>
</protein>